<evidence type="ECO:0000256" key="14">
    <source>
        <dbReference type="SAM" id="Phobius"/>
    </source>
</evidence>
<keyword evidence="11" id="KW-0539">Nucleus</keyword>
<evidence type="ECO:0000313" key="17">
    <source>
        <dbReference type="Proteomes" id="UP001140091"/>
    </source>
</evidence>
<comment type="similarity">
    <text evidence="3">Belongs to the EMC4 family.</text>
</comment>
<dbReference type="CDD" id="cd12334">
    <property type="entry name" value="RRM1_SF3B4"/>
    <property type="match status" value="1"/>
</dbReference>
<dbReference type="InterPro" id="IPR012677">
    <property type="entry name" value="Nucleotide-bd_a/b_plait_sf"/>
</dbReference>
<evidence type="ECO:0000256" key="11">
    <source>
        <dbReference type="ARBA" id="ARBA00023242"/>
    </source>
</evidence>
<feature type="domain" description="RRM" evidence="15">
    <location>
        <begin position="12"/>
        <end position="90"/>
    </location>
</feature>
<keyword evidence="7" id="KW-0256">Endoplasmic reticulum</keyword>
<evidence type="ECO:0000259" key="15">
    <source>
        <dbReference type="PROSITE" id="PS50102"/>
    </source>
</evidence>
<dbReference type="OrthoDB" id="10259687at2759"/>
<evidence type="ECO:0000256" key="5">
    <source>
        <dbReference type="ARBA" id="ARBA00022692"/>
    </source>
</evidence>
<feature type="non-terminal residue" evidence="16">
    <location>
        <position position="1"/>
    </location>
</feature>
<dbReference type="SUPFAM" id="SSF54928">
    <property type="entry name" value="RNA-binding domain, RBD"/>
    <property type="match status" value="1"/>
</dbReference>
<keyword evidence="8 12" id="KW-0694">RNA-binding</keyword>
<evidence type="ECO:0000256" key="10">
    <source>
        <dbReference type="ARBA" id="ARBA00023136"/>
    </source>
</evidence>
<dbReference type="PROSITE" id="PS50102">
    <property type="entry name" value="RRM"/>
    <property type="match status" value="1"/>
</dbReference>
<dbReference type="Pfam" id="PF06417">
    <property type="entry name" value="EMC4"/>
    <property type="match status" value="1"/>
</dbReference>
<feature type="transmembrane region" description="Helical" evidence="14">
    <location>
        <begin position="308"/>
        <end position="330"/>
    </location>
</feature>
<dbReference type="FunFam" id="3.30.70.330:FF:000121">
    <property type="entry name" value="Splicing factor 3b subunit 4"/>
    <property type="match status" value="1"/>
</dbReference>
<accession>A0A9W8MEN8</accession>
<dbReference type="InterPro" id="IPR035979">
    <property type="entry name" value="RBD_domain_sf"/>
</dbReference>
<dbReference type="InterPro" id="IPR009445">
    <property type="entry name" value="TMEM85/Emc4"/>
</dbReference>
<dbReference type="GO" id="GO:0003723">
    <property type="term" value="F:RNA binding"/>
    <property type="evidence" value="ECO:0007669"/>
    <property type="project" value="UniProtKB-UniRule"/>
</dbReference>
<organism evidence="16 17">
    <name type="scientific">Candolleomyces eurysporus</name>
    <dbReference type="NCBI Taxonomy" id="2828524"/>
    <lineage>
        <taxon>Eukaryota</taxon>
        <taxon>Fungi</taxon>
        <taxon>Dikarya</taxon>
        <taxon>Basidiomycota</taxon>
        <taxon>Agaricomycotina</taxon>
        <taxon>Agaricomycetes</taxon>
        <taxon>Agaricomycetidae</taxon>
        <taxon>Agaricales</taxon>
        <taxon>Agaricineae</taxon>
        <taxon>Psathyrellaceae</taxon>
        <taxon>Candolleomyces</taxon>
    </lineage>
</organism>
<comment type="subcellular location">
    <subcellularLocation>
        <location evidence="2">Endoplasmic reticulum membrane</location>
        <topology evidence="2">Multi-pass membrane protein</topology>
    </subcellularLocation>
    <subcellularLocation>
        <location evidence="1">Nucleus</location>
    </subcellularLocation>
</comment>
<protein>
    <recommendedName>
        <fullName evidence="4">ER membrane protein complex subunit 4</fullName>
    </recommendedName>
</protein>
<keyword evidence="10 14" id="KW-0472">Membrane</keyword>
<dbReference type="GO" id="GO:0071011">
    <property type="term" value="C:precatalytic spliceosome"/>
    <property type="evidence" value="ECO:0007669"/>
    <property type="project" value="TreeGrafter"/>
</dbReference>
<sequence length="410" mass="44044">MSRPQDDRNQEATVYLGNLDERCTDALVWELMLQAGPVVNVHLPKDRISMAHQGYGFCEFLTEEDAEYACKIMNQIKLWGKPIRVNKASSDKKQLDVGANLFVGNLDENVDERLLYDTFSAFGMMATTAKCNTPSKKDGKGERHGTSAERLLAAQARKNNALPVAARPPPAPMAFGARPPMPGFPAPYQAGQFAGALAAQPPPPAGFTPQQTIMPGMPGVPMAPPAMPMGMPMQMPPPPGGMPVYGGFAPPPGAVPPGYPGAFPPPPPQKSSSSKKPAPTKDSFDAIKEKRAWDFSTSPAKQLPMQAFMLYMSGGGVQIFSMGIVFMLLMSPFKNVLGINEAFAQFAPSSSKDPKATSTLIGPKLLYVLCNLLTLAVGLWKCRSMGLLPTGSGDWLAFESRLPAPEISLY</sequence>
<reference evidence="16" key="1">
    <citation type="submission" date="2022-06" db="EMBL/GenBank/DDBJ databases">
        <title>Genome Sequence of Candolleomyces eurysporus.</title>
        <authorList>
            <person name="Buettner E."/>
        </authorList>
    </citation>
    <scope>NUCLEOTIDE SEQUENCE</scope>
    <source>
        <strain evidence="16">VTCC 930004</strain>
    </source>
</reference>
<dbReference type="GO" id="GO:0048026">
    <property type="term" value="P:positive regulation of mRNA splicing, via spliceosome"/>
    <property type="evidence" value="ECO:0007669"/>
    <property type="project" value="TreeGrafter"/>
</dbReference>
<evidence type="ECO:0000256" key="3">
    <source>
        <dbReference type="ARBA" id="ARBA00007715"/>
    </source>
</evidence>
<evidence type="ECO:0000256" key="9">
    <source>
        <dbReference type="ARBA" id="ARBA00022989"/>
    </source>
</evidence>
<evidence type="ECO:0000256" key="1">
    <source>
        <dbReference type="ARBA" id="ARBA00004123"/>
    </source>
</evidence>
<name>A0A9W8MEN8_9AGAR</name>
<dbReference type="GO" id="GO:0005686">
    <property type="term" value="C:U2 snRNP"/>
    <property type="evidence" value="ECO:0007669"/>
    <property type="project" value="TreeGrafter"/>
</dbReference>
<evidence type="ECO:0000256" key="2">
    <source>
        <dbReference type="ARBA" id="ARBA00004477"/>
    </source>
</evidence>
<evidence type="ECO:0000256" key="8">
    <source>
        <dbReference type="ARBA" id="ARBA00022884"/>
    </source>
</evidence>
<dbReference type="Gene3D" id="3.30.70.330">
    <property type="match status" value="2"/>
</dbReference>
<proteinExistence type="inferred from homology"/>
<evidence type="ECO:0000256" key="4">
    <source>
        <dbReference type="ARBA" id="ARBA00020820"/>
    </source>
</evidence>
<dbReference type="InterPro" id="IPR034158">
    <property type="entry name" value="SF3B4_RRM1"/>
</dbReference>
<dbReference type="PANTHER" id="PTHR48030">
    <property type="entry name" value="SPLICING FACTOR 3B SUBUNIT 4"/>
    <property type="match status" value="1"/>
</dbReference>
<dbReference type="EMBL" id="JANBPK010001065">
    <property type="protein sequence ID" value="KAJ2926348.1"/>
    <property type="molecule type" value="Genomic_DNA"/>
</dbReference>
<evidence type="ECO:0000256" key="13">
    <source>
        <dbReference type="SAM" id="MobiDB-lite"/>
    </source>
</evidence>
<dbReference type="InterPro" id="IPR052084">
    <property type="entry name" value="SF3B4_spliceosome_assoc"/>
</dbReference>
<feature type="transmembrane region" description="Helical" evidence="14">
    <location>
        <begin position="361"/>
        <end position="380"/>
    </location>
</feature>
<feature type="compositionally biased region" description="Pro residues" evidence="13">
    <location>
        <begin position="256"/>
        <end position="269"/>
    </location>
</feature>
<keyword evidence="5 14" id="KW-0812">Transmembrane</keyword>
<dbReference type="Pfam" id="PF00076">
    <property type="entry name" value="RRM_1"/>
    <property type="match status" value="1"/>
</dbReference>
<keyword evidence="6" id="KW-0677">Repeat</keyword>
<dbReference type="PANTHER" id="PTHR48030:SF3">
    <property type="entry name" value="SPLICING FACTOR 3B SUBUNIT 4"/>
    <property type="match status" value="1"/>
</dbReference>
<gene>
    <name evidence="16" type="ORF">H1R20_g10741</name>
</gene>
<keyword evidence="17" id="KW-1185">Reference proteome</keyword>
<evidence type="ECO:0000256" key="6">
    <source>
        <dbReference type="ARBA" id="ARBA00022737"/>
    </source>
</evidence>
<dbReference type="InterPro" id="IPR000504">
    <property type="entry name" value="RRM_dom"/>
</dbReference>
<dbReference type="Proteomes" id="UP001140091">
    <property type="component" value="Unassembled WGS sequence"/>
</dbReference>
<keyword evidence="9 14" id="KW-1133">Transmembrane helix</keyword>
<evidence type="ECO:0000313" key="16">
    <source>
        <dbReference type="EMBL" id="KAJ2926348.1"/>
    </source>
</evidence>
<dbReference type="SMART" id="SM00360">
    <property type="entry name" value="RRM"/>
    <property type="match status" value="1"/>
</dbReference>
<comment type="caution">
    <text evidence="16">The sequence shown here is derived from an EMBL/GenBank/DDBJ whole genome shotgun (WGS) entry which is preliminary data.</text>
</comment>
<feature type="region of interest" description="Disordered" evidence="13">
    <location>
        <begin position="256"/>
        <end position="283"/>
    </location>
</feature>
<dbReference type="AlphaFoldDB" id="A0A9W8MEN8"/>
<dbReference type="GO" id="GO:0005730">
    <property type="term" value="C:nucleolus"/>
    <property type="evidence" value="ECO:0007669"/>
    <property type="project" value="TreeGrafter"/>
</dbReference>
<evidence type="ECO:0000256" key="7">
    <source>
        <dbReference type="ARBA" id="ARBA00022824"/>
    </source>
</evidence>
<dbReference type="GO" id="GO:0005789">
    <property type="term" value="C:endoplasmic reticulum membrane"/>
    <property type="evidence" value="ECO:0007669"/>
    <property type="project" value="UniProtKB-SubCell"/>
</dbReference>
<evidence type="ECO:0000256" key="12">
    <source>
        <dbReference type="PROSITE-ProRule" id="PRU00176"/>
    </source>
</evidence>